<dbReference type="InterPro" id="IPR036378">
    <property type="entry name" value="FAS1_dom_sf"/>
</dbReference>
<evidence type="ECO:0000256" key="1">
    <source>
        <dbReference type="SAM" id="SignalP"/>
    </source>
</evidence>
<evidence type="ECO:0000313" key="3">
    <source>
        <dbReference type="EMBL" id="MFB9896323.1"/>
    </source>
</evidence>
<proteinExistence type="predicted"/>
<dbReference type="PROSITE" id="PS50213">
    <property type="entry name" value="FAS1"/>
    <property type="match status" value="2"/>
</dbReference>
<comment type="caution">
    <text evidence="3">The sequence shown here is derived from an EMBL/GenBank/DDBJ whole genome shotgun (WGS) entry which is preliminary data.</text>
</comment>
<dbReference type="PANTHER" id="PTHR10900:SF77">
    <property type="entry name" value="FI19380P1"/>
    <property type="match status" value="1"/>
</dbReference>
<sequence>MRNKNPKNRKRGASAAVAILLLVGSGLTQSCTQDVLEGQPLWLGNSIYEQLQNYGNYTYTIQLIDDLGQAPVLSQTGSKTLFIADDAAFEEFFRTNSWGVRKYEDLSTGQKKILLNGSMINNAYLIELLSNLSGNPPQEGLCMRRETAVSVLDSVSRILPDKMPNTEYWSQYKGNARGIILLRDNTSKPMIHFLPAYMQTNKITSGDLDMLTNHESNSIADSWVNGKKVTESDITCKNGYIHKVDGVMTPSDNMAQIINSHANMSTFAKMLSRFSAPYYDEAATKEYNRLYNNSDSVFTLKYFASSGNTGYYGSQAQGEVGIDPKGNVVESKLLFDPGWNQYYTSGSSDKDLHYDCGAIVVPSNKALDTWWNAGGKVLQEMYGSWENVPTKVLVKLVNIGMVNSFSETVPSKFDNIVDNTTKVSIGIKPANVDSCFMGCNGVVYLSNKVFAPADYSSVSFPALVNEKTMNVIYWGISGIPNNSFEPYLNSMDSKYSFFIPTNMAMLNYVDPCSYGNTTQILYQFYYDDNTKTVKAHRYKYDLANQTILPGESLSDATDNQVQNRLVDLINNLIVVGDVEDGKVFYKTKSGGFLKVTNPGDASMMTVAGGLQEEQGRSVKIQSITDMGPDGNGKSYILNEQMPMTSQKSTYAILRAHPEYTKFYELMSGSGSVSSSDALMKAKSGAYTCADMNISLFDAYNYTVYVPTNESIEALHEQGYLPYWSDIEALKVDDFGGDNTKFKKAKTALSTRIINFLKYHIQDNSVIIGGPNNIATKYETFTNNPANKRFYSVTVTSDDSGLTVTDQLGEVRKLVKTSGLYNIQGREYWIKNKDTDNDEIYNASDVVVHLIDGALLYNTAQKTSWKEVAGLKSGTNAKQRRR</sequence>
<reference evidence="3 4" key="1">
    <citation type="submission" date="2024-09" db="EMBL/GenBank/DDBJ databases">
        <authorList>
            <person name="Sun Q."/>
            <person name="Mori K."/>
        </authorList>
    </citation>
    <scope>NUCLEOTIDE SEQUENCE [LARGE SCALE GENOMIC DNA]</scope>
    <source>
        <strain evidence="3 4">ATCC 51272</strain>
    </source>
</reference>
<dbReference type="EMBL" id="JBHLZF010000001">
    <property type="protein sequence ID" value="MFB9896323.1"/>
    <property type="molecule type" value="Genomic_DNA"/>
</dbReference>
<feature type="chain" id="PRO_5046830253" evidence="1">
    <location>
        <begin position="31"/>
        <end position="881"/>
    </location>
</feature>
<keyword evidence="1" id="KW-0732">Signal</keyword>
<dbReference type="SUPFAM" id="SSF82153">
    <property type="entry name" value="FAS1 domain"/>
    <property type="match status" value="2"/>
</dbReference>
<feature type="domain" description="FAS1" evidence="2">
    <location>
        <begin position="646"/>
        <end position="854"/>
    </location>
</feature>
<protein>
    <submittedName>
        <fullName evidence="3">Fasciclin domain-containing protein</fullName>
    </submittedName>
</protein>
<organism evidence="3 4">
    <name type="scientific">Hallella seregens ATCC 51272</name>
    <dbReference type="NCBI Taxonomy" id="1336250"/>
    <lineage>
        <taxon>Bacteria</taxon>
        <taxon>Pseudomonadati</taxon>
        <taxon>Bacteroidota</taxon>
        <taxon>Bacteroidia</taxon>
        <taxon>Bacteroidales</taxon>
        <taxon>Prevotellaceae</taxon>
        <taxon>Hallella</taxon>
    </lineage>
</organism>
<dbReference type="InterPro" id="IPR050904">
    <property type="entry name" value="Adhesion/Biosynth-related"/>
</dbReference>
<feature type="domain" description="FAS1" evidence="2">
    <location>
        <begin position="44"/>
        <end position="248"/>
    </location>
</feature>
<dbReference type="Gene3D" id="2.30.180.10">
    <property type="entry name" value="FAS1 domain"/>
    <property type="match status" value="2"/>
</dbReference>
<keyword evidence="4" id="KW-1185">Reference proteome</keyword>
<dbReference type="Proteomes" id="UP001589688">
    <property type="component" value="Unassembled WGS sequence"/>
</dbReference>
<dbReference type="InterPro" id="IPR000782">
    <property type="entry name" value="FAS1_domain"/>
</dbReference>
<feature type="signal peptide" evidence="1">
    <location>
        <begin position="1"/>
        <end position="30"/>
    </location>
</feature>
<accession>A0ABV5ZG26</accession>
<dbReference type="PANTHER" id="PTHR10900">
    <property type="entry name" value="PERIOSTIN-RELATED"/>
    <property type="match status" value="1"/>
</dbReference>
<dbReference type="PROSITE" id="PS51257">
    <property type="entry name" value="PROKAR_LIPOPROTEIN"/>
    <property type="match status" value="1"/>
</dbReference>
<dbReference type="RefSeq" id="WP_027952018.1">
    <property type="nucleotide sequence ID" value="NZ_JADU01000010.1"/>
</dbReference>
<name>A0ABV5ZG26_9BACT</name>
<evidence type="ECO:0000313" key="4">
    <source>
        <dbReference type="Proteomes" id="UP001589688"/>
    </source>
</evidence>
<gene>
    <name evidence="3" type="ORF">ACFFK8_00410</name>
</gene>
<evidence type="ECO:0000259" key="2">
    <source>
        <dbReference type="PROSITE" id="PS50213"/>
    </source>
</evidence>